<gene>
    <name evidence="12" type="ORF">J2851_001177</name>
</gene>
<dbReference type="EMBL" id="JAGINP010000003">
    <property type="protein sequence ID" value="MBP2291428.1"/>
    <property type="molecule type" value="Genomic_DNA"/>
</dbReference>
<keyword evidence="3 12" id="KW-0808">Transferase</keyword>
<name>A0ABS4SHB8_9PROT</name>
<dbReference type="InterPro" id="IPR051161">
    <property type="entry name" value="Mannose-6P_isomerase_type2"/>
</dbReference>
<keyword evidence="5" id="KW-0547">Nucleotide-binding</keyword>
<dbReference type="Pfam" id="PF00483">
    <property type="entry name" value="NTP_transferase"/>
    <property type="match status" value="1"/>
</dbReference>
<evidence type="ECO:0000313" key="12">
    <source>
        <dbReference type="EMBL" id="MBP2291428.1"/>
    </source>
</evidence>
<dbReference type="InterPro" id="IPR049577">
    <property type="entry name" value="GMPP_N"/>
</dbReference>
<evidence type="ECO:0000259" key="9">
    <source>
        <dbReference type="Pfam" id="PF00483"/>
    </source>
</evidence>
<keyword evidence="12" id="KW-0413">Isomerase</keyword>
<dbReference type="CDD" id="cd02509">
    <property type="entry name" value="GDP-M1P_Guanylyltransferase"/>
    <property type="match status" value="1"/>
</dbReference>
<accession>A0ABS4SHB8</accession>
<dbReference type="GO" id="GO:0004476">
    <property type="term" value="F:mannose-6-phosphate isomerase activity"/>
    <property type="evidence" value="ECO:0007669"/>
    <property type="project" value="UniProtKB-EC"/>
</dbReference>
<protein>
    <recommendedName>
        <fullName evidence="2">mannose-1-phosphate guanylyltransferase</fullName>
        <ecNumber evidence="2">2.7.7.13</ecNumber>
    </recommendedName>
</protein>
<keyword evidence="13" id="KW-1185">Reference proteome</keyword>
<feature type="domain" description="Mannose-6-phosphate isomerase type II C-terminal" evidence="10">
    <location>
        <begin position="355"/>
        <end position="469"/>
    </location>
</feature>
<dbReference type="NCBIfam" id="TIGR01479">
    <property type="entry name" value="GMP_PMI"/>
    <property type="match status" value="1"/>
</dbReference>
<evidence type="ECO:0000256" key="2">
    <source>
        <dbReference type="ARBA" id="ARBA00012387"/>
    </source>
</evidence>
<feature type="domain" description="Nucleotidyl transferase" evidence="9">
    <location>
        <begin position="7"/>
        <end position="289"/>
    </location>
</feature>
<dbReference type="Proteomes" id="UP000781958">
    <property type="component" value="Unassembled WGS sequence"/>
</dbReference>
<dbReference type="SUPFAM" id="SSF53448">
    <property type="entry name" value="Nucleotide-diphospho-sugar transferases"/>
    <property type="match status" value="1"/>
</dbReference>
<comment type="similarity">
    <text evidence="1 8">Belongs to the mannose-6-phosphate isomerase type 2 family.</text>
</comment>
<dbReference type="PANTHER" id="PTHR46390:SF1">
    <property type="entry name" value="MANNOSE-1-PHOSPHATE GUANYLYLTRANSFERASE"/>
    <property type="match status" value="1"/>
</dbReference>
<dbReference type="GO" id="GO:0004475">
    <property type="term" value="F:mannose-1-phosphate guanylyltransferase (GTP) activity"/>
    <property type="evidence" value="ECO:0007669"/>
    <property type="project" value="UniProtKB-EC"/>
</dbReference>
<dbReference type="SUPFAM" id="SSF51182">
    <property type="entry name" value="RmlC-like cupins"/>
    <property type="match status" value="1"/>
</dbReference>
<dbReference type="Pfam" id="PF01050">
    <property type="entry name" value="MannoseP_isomer"/>
    <property type="match status" value="1"/>
</dbReference>
<evidence type="ECO:0000256" key="4">
    <source>
        <dbReference type="ARBA" id="ARBA00022695"/>
    </source>
</evidence>
<dbReference type="InterPro" id="IPR001538">
    <property type="entry name" value="Man6P_isomerase-2_C"/>
</dbReference>
<feature type="domain" description="MannoseP isomerase/GMP-like beta-helix" evidence="11">
    <location>
        <begin position="297"/>
        <end position="351"/>
    </location>
</feature>
<evidence type="ECO:0000256" key="3">
    <source>
        <dbReference type="ARBA" id="ARBA00022679"/>
    </source>
</evidence>
<evidence type="ECO:0000259" key="10">
    <source>
        <dbReference type="Pfam" id="PF01050"/>
    </source>
</evidence>
<dbReference type="Gene3D" id="3.90.550.10">
    <property type="entry name" value="Spore Coat Polysaccharide Biosynthesis Protein SpsA, Chain A"/>
    <property type="match status" value="1"/>
</dbReference>
<dbReference type="EC" id="2.7.7.13" evidence="2"/>
<evidence type="ECO:0000256" key="6">
    <source>
        <dbReference type="ARBA" id="ARBA00023134"/>
    </source>
</evidence>
<dbReference type="InterPro" id="IPR005835">
    <property type="entry name" value="NTP_transferase_dom"/>
</dbReference>
<keyword evidence="6" id="KW-0342">GTP-binding</keyword>
<dbReference type="Pfam" id="PF22640">
    <property type="entry name" value="ManC_GMP_beta-helix"/>
    <property type="match status" value="1"/>
</dbReference>
<evidence type="ECO:0000256" key="8">
    <source>
        <dbReference type="RuleBase" id="RU004190"/>
    </source>
</evidence>
<organism evidence="12 13">
    <name type="scientific">Azospirillum rugosum</name>
    <dbReference type="NCBI Taxonomy" id="416170"/>
    <lineage>
        <taxon>Bacteria</taxon>
        <taxon>Pseudomonadati</taxon>
        <taxon>Pseudomonadota</taxon>
        <taxon>Alphaproteobacteria</taxon>
        <taxon>Rhodospirillales</taxon>
        <taxon>Azospirillaceae</taxon>
        <taxon>Azospirillum</taxon>
    </lineage>
</organism>
<dbReference type="CDD" id="cd02213">
    <property type="entry name" value="cupin_PMI_typeII_C"/>
    <property type="match status" value="1"/>
</dbReference>
<dbReference type="InterPro" id="IPR029044">
    <property type="entry name" value="Nucleotide-diphossugar_trans"/>
</dbReference>
<dbReference type="InterPro" id="IPR006375">
    <property type="entry name" value="Man1P_GuaTrfase/Man6P_Isoase"/>
</dbReference>
<dbReference type="Gene3D" id="2.60.120.10">
    <property type="entry name" value="Jelly Rolls"/>
    <property type="match status" value="1"/>
</dbReference>
<reference evidence="12 13" key="1">
    <citation type="submission" date="2021-03" db="EMBL/GenBank/DDBJ databases">
        <title>Genomic Encyclopedia of Type Strains, Phase III (KMG-III): the genomes of soil and plant-associated and newly described type strains.</title>
        <authorList>
            <person name="Whitman W."/>
        </authorList>
    </citation>
    <scope>NUCLEOTIDE SEQUENCE [LARGE SCALE GENOMIC DNA]</scope>
    <source>
        <strain evidence="12 13">IMMIB AFH-6</strain>
    </source>
</reference>
<keyword evidence="4 12" id="KW-0548">Nucleotidyltransferase</keyword>
<dbReference type="InterPro" id="IPR011051">
    <property type="entry name" value="RmlC_Cupin_sf"/>
</dbReference>
<evidence type="ECO:0000259" key="11">
    <source>
        <dbReference type="Pfam" id="PF22640"/>
    </source>
</evidence>
<sequence length="474" mass="52156">MDKRIIPILLSGGAGVRLWPMSRELYPKQFLTLCSDKSLLQETALRVADRERFAAPIVVCNHEHRFIIAEQMRQIAVQPDAVILEPHARNTAAACAVGALRALAVSPDALILVLPADHIIRNLPAFAQAVGRAAEAASAGYLATFGIAPTGPETGYGYIRRGSPLRSQPDVHHVVSFTEKPERAVAERYLAEGSYSWNSGMLLLPASTLIDELARYAPTVLDAARASLERGRTDLDFFRLDADAFAQAPSISIDHAVMEQTDKAVEVPCDIDWADVGNWASLWQVGTKDGNGNVTRGDVITSDASDCYIRSEGPLTAVLGLDNVVVVNTGDAVLVAARDRAQNIKEVVDHLHRAGRTEPTTHRLVHRPWGSFQSIHAGNRFQVKCLIVNPGARLSLQKHYHRAEHWIVVQGTALVRRDDEERIVYENESVYLPMGAVHRLENPGKMPLHLIEVQSGSYLGEDDIVRMEDTYGRN</sequence>
<dbReference type="InterPro" id="IPR014710">
    <property type="entry name" value="RmlC-like_jellyroll"/>
</dbReference>
<comment type="catalytic activity">
    <reaction evidence="7">
        <text>alpha-D-mannose 1-phosphate + GTP + H(+) = GDP-alpha-D-mannose + diphosphate</text>
        <dbReference type="Rhea" id="RHEA:15229"/>
        <dbReference type="ChEBI" id="CHEBI:15378"/>
        <dbReference type="ChEBI" id="CHEBI:33019"/>
        <dbReference type="ChEBI" id="CHEBI:37565"/>
        <dbReference type="ChEBI" id="CHEBI:57527"/>
        <dbReference type="ChEBI" id="CHEBI:58409"/>
        <dbReference type="EC" id="2.7.7.13"/>
    </reaction>
</comment>
<proteinExistence type="inferred from homology"/>
<evidence type="ECO:0000313" key="13">
    <source>
        <dbReference type="Proteomes" id="UP000781958"/>
    </source>
</evidence>
<evidence type="ECO:0000256" key="7">
    <source>
        <dbReference type="ARBA" id="ARBA00047343"/>
    </source>
</evidence>
<comment type="caution">
    <text evidence="12">The sequence shown here is derived from an EMBL/GenBank/DDBJ whole genome shotgun (WGS) entry which is preliminary data.</text>
</comment>
<evidence type="ECO:0000256" key="1">
    <source>
        <dbReference type="ARBA" id="ARBA00006115"/>
    </source>
</evidence>
<dbReference type="PANTHER" id="PTHR46390">
    <property type="entry name" value="MANNOSE-1-PHOSPHATE GUANYLYLTRANSFERASE"/>
    <property type="match status" value="1"/>
</dbReference>
<evidence type="ECO:0000256" key="5">
    <source>
        <dbReference type="ARBA" id="ARBA00022741"/>
    </source>
</evidence>
<dbReference type="RefSeq" id="WP_209764884.1">
    <property type="nucleotide sequence ID" value="NZ_JAGINP010000003.1"/>
</dbReference>
<dbReference type="InterPro" id="IPR054566">
    <property type="entry name" value="ManC/GMP-like_b-helix"/>
</dbReference>